<evidence type="ECO:0000313" key="5">
    <source>
        <dbReference type="Proteomes" id="UP000534294"/>
    </source>
</evidence>
<dbReference type="InterPro" id="IPR001789">
    <property type="entry name" value="Sig_transdc_resp-reg_receiver"/>
</dbReference>
<evidence type="ECO:0000313" key="4">
    <source>
        <dbReference type="EMBL" id="MBB5038204.1"/>
    </source>
</evidence>
<evidence type="ECO:0000259" key="3">
    <source>
        <dbReference type="PROSITE" id="PS50110"/>
    </source>
</evidence>
<sequence length="145" mass="15830">MFTSTPAHSHRSHGRILVVDDEPQMLAVAKAILNAHSMDVEVCDCGAQALQVFQAAIATPGRFSCVVLDLTMPGGLSGFEVMEELQKLDPDLSVIACSGYFQEDARDLCQAIGFTDVLQKPYTLEHLVATVRRGLMRDRATHDQA</sequence>
<dbReference type="InterPro" id="IPR050595">
    <property type="entry name" value="Bact_response_regulator"/>
</dbReference>
<dbReference type="RefSeq" id="WP_184208790.1">
    <property type="nucleotide sequence ID" value="NZ_JACHIF010000004.1"/>
</dbReference>
<evidence type="ECO:0000256" key="2">
    <source>
        <dbReference type="PROSITE-ProRule" id="PRU00169"/>
    </source>
</evidence>
<keyword evidence="1 2" id="KW-0597">Phosphoprotein</keyword>
<dbReference type="Pfam" id="PF00072">
    <property type="entry name" value="Response_reg"/>
    <property type="match status" value="1"/>
</dbReference>
<name>A0A7W7YLF5_9BACT</name>
<evidence type="ECO:0000256" key="1">
    <source>
        <dbReference type="ARBA" id="ARBA00022553"/>
    </source>
</evidence>
<comment type="caution">
    <text evidence="4">The sequence shown here is derived from an EMBL/GenBank/DDBJ whole genome shotgun (WGS) entry which is preliminary data.</text>
</comment>
<dbReference type="Proteomes" id="UP000534294">
    <property type="component" value="Unassembled WGS sequence"/>
</dbReference>
<accession>A0A7W7YLF5</accession>
<feature type="modified residue" description="4-aspartylphosphate" evidence="2">
    <location>
        <position position="69"/>
    </location>
</feature>
<dbReference type="EMBL" id="JACHIF010000004">
    <property type="protein sequence ID" value="MBB5038204.1"/>
    <property type="molecule type" value="Genomic_DNA"/>
</dbReference>
<reference evidence="4 5" key="1">
    <citation type="submission" date="2020-08" db="EMBL/GenBank/DDBJ databases">
        <title>Genomic Encyclopedia of Type Strains, Phase IV (KMG-IV): sequencing the most valuable type-strain genomes for metagenomic binning, comparative biology and taxonomic classification.</title>
        <authorList>
            <person name="Goeker M."/>
        </authorList>
    </citation>
    <scope>NUCLEOTIDE SEQUENCE [LARGE SCALE GENOMIC DNA]</scope>
    <source>
        <strain evidence="4 5">DSM 12251</strain>
    </source>
</reference>
<protein>
    <submittedName>
        <fullName evidence="4">CheY-like chemotaxis protein</fullName>
    </submittedName>
</protein>
<organism evidence="4 5">
    <name type="scientific">Prosthecobacter dejongeii</name>
    <dbReference type="NCBI Taxonomy" id="48465"/>
    <lineage>
        <taxon>Bacteria</taxon>
        <taxon>Pseudomonadati</taxon>
        <taxon>Verrucomicrobiota</taxon>
        <taxon>Verrucomicrobiia</taxon>
        <taxon>Verrucomicrobiales</taxon>
        <taxon>Verrucomicrobiaceae</taxon>
        <taxon>Prosthecobacter</taxon>
    </lineage>
</organism>
<dbReference type="SUPFAM" id="SSF52172">
    <property type="entry name" value="CheY-like"/>
    <property type="match status" value="1"/>
</dbReference>
<dbReference type="GO" id="GO:0000160">
    <property type="term" value="P:phosphorelay signal transduction system"/>
    <property type="evidence" value="ECO:0007669"/>
    <property type="project" value="InterPro"/>
</dbReference>
<dbReference type="Gene3D" id="3.40.50.2300">
    <property type="match status" value="1"/>
</dbReference>
<dbReference type="PROSITE" id="PS50110">
    <property type="entry name" value="RESPONSE_REGULATORY"/>
    <property type="match status" value="1"/>
</dbReference>
<gene>
    <name evidence="4" type="ORF">HNQ64_002462</name>
</gene>
<dbReference type="PANTHER" id="PTHR44591">
    <property type="entry name" value="STRESS RESPONSE REGULATOR PROTEIN 1"/>
    <property type="match status" value="1"/>
</dbReference>
<dbReference type="InterPro" id="IPR011006">
    <property type="entry name" value="CheY-like_superfamily"/>
</dbReference>
<proteinExistence type="predicted"/>
<dbReference type="AlphaFoldDB" id="A0A7W7YLF5"/>
<keyword evidence="5" id="KW-1185">Reference proteome</keyword>
<dbReference type="CDD" id="cd00156">
    <property type="entry name" value="REC"/>
    <property type="match status" value="1"/>
</dbReference>
<dbReference type="SMART" id="SM00448">
    <property type="entry name" value="REC"/>
    <property type="match status" value="1"/>
</dbReference>
<feature type="domain" description="Response regulatory" evidence="3">
    <location>
        <begin position="15"/>
        <end position="135"/>
    </location>
</feature>
<dbReference type="PANTHER" id="PTHR44591:SF21">
    <property type="entry name" value="TWO-COMPONENT RESPONSE REGULATOR"/>
    <property type="match status" value="1"/>
</dbReference>